<dbReference type="EMBL" id="CABIKO010000089">
    <property type="protein sequence ID" value="VVA24960.1"/>
    <property type="molecule type" value="Genomic_DNA"/>
</dbReference>
<feature type="transmembrane region" description="Helical" evidence="1">
    <location>
        <begin position="106"/>
        <end position="128"/>
    </location>
</feature>
<sequence>MMINPPDHSCNVTYFINNQPQQFMNYSVVLQIMPAAASNWTRSYSNNSNHHHEIFAFVIPTLLTLVQMRYPAVDLFQTHPTAVAILLSSLLAYCFAFSLGDHSLGYWCRMAMLVFGSLSVASLLWLLFLPHSSSYLILCILLLSLVVVLSLNRLVNRKLWQRIRQELRAAQNRISRRACPLLPVTSMNVSHSHRPTIFSNVIVSHIE</sequence>
<dbReference type="InParanoid" id="A0A5E4FC33"/>
<dbReference type="InterPro" id="IPR053258">
    <property type="entry name" value="Ca-permeable_cation_channel"/>
</dbReference>
<dbReference type="PANTHER" id="PTHR34115">
    <property type="entry name" value="PROTEIN, PUTATIVE-RELATED"/>
    <property type="match status" value="1"/>
</dbReference>
<dbReference type="Proteomes" id="UP000327085">
    <property type="component" value="Chromosome 2"/>
</dbReference>
<proteinExistence type="predicted"/>
<keyword evidence="1" id="KW-0812">Transmembrane</keyword>
<feature type="transmembrane region" description="Helical" evidence="1">
    <location>
        <begin position="134"/>
        <end position="155"/>
    </location>
</feature>
<dbReference type="PANTHER" id="PTHR34115:SF5">
    <property type="entry name" value="PROTEIN, PUTATIVE-RELATED"/>
    <property type="match status" value="1"/>
</dbReference>
<keyword evidence="1" id="KW-0472">Membrane</keyword>
<evidence type="ECO:0000256" key="1">
    <source>
        <dbReference type="SAM" id="Phobius"/>
    </source>
</evidence>
<protein>
    <submittedName>
        <fullName evidence="2">PREDICTED: PRUPE_2G179900</fullName>
    </submittedName>
</protein>
<feature type="transmembrane region" description="Helical" evidence="1">
    <location>
        <begin position="82"/>
        <end position="99"/>
    </location>
</feature>
<name>A0A5E4FC33_PRUDU</name>
<feature type="transmembrane region" description="Helical" evidence="1">
    <location>
        <begin position="53"/>
        <end position="70"/>
    </location>
</feature>
<gene>
    <name evidence="2" type="ORF">ALMOND_2B011480</name>
</gene>
<organism evidence="2 3">
    <name type="scientific">Prunus dulcis</name>
    <name type="common">Almond</name>
    <name type="synonym">Amygdalus dulcis</name>
    <dbReference type="NCBI Taxonomy" id="3755"/>
    <lineage>
        <taxon>Eukaryota</taxon>
        <taxon>Viridiplantae</taxon>
        <taxon>Streptophyta</taxon>
        <taxon>Embryophyta</taxon>
        <taxon>Tracheophyta</taxon>
        <taxon>Spermatophyta</taxon>
        <taxon>Magnoliopsida</taxon>
        <taxon>eudicotyledons</taxon>
        <taxon>Gunneridae</taxon>
        <taxon>Pentapetalae</taxon>
        <taxon>rosids</taxon>
        <taxon>fabids</taxon>
        <taxon>Rosales</taxon>
        <taxon>Rosaceae</taxon>
        <taxon>Amygdaloideae</taxon>
        <taxon>Amygdaleae</taxon>
        <taxon>Prunus</taxon>
    </lineage>
</organism>
<reference evidence="3" key="1">
    <citation type="journal article" date="2020" name="Plant J.">
        <title>Transposons played a major role in the diversification between the closely related almond and peach genomes: results from the almond genome sequence.</title>
        <authorList>
            <person name="Alioto T."/>
            <person name="Alexiou K.G."/>
            <person name="Bardil A."/>
            <person name="Barteri F."/>
            <person name="Castanera R."/>
            <person name="Cruz F."/>
            <person name="Dhingra A."/>
            <person name="Duval H."/>
            <person name="Fernandez I Marti A."/>
            <person name="Frias L."/>
            <person name="Galan B."/>
            <person name="Garcia J.L."/>
            <person name="Howad W."/>
            <person name="Gomez-Garrido J."/>
            <person name="Gut M."/>
            <person name="Julca I."/>
            <person name="Morata J."/>
            <person name="Puigdomenech P."/>
            <person name="Ribeca P."/>
            <person name="Rubio Cabetas M.J."/>
            <person name="Vlasova A."/>
            <person name="Wirthensohn M."/>
            <person name="Garcia-Mas J."/>
            <person name="Gabaldon T."/>
            <person name="Casacuberta J.M."/>
            <person name="Arus P."/>
        </authorList>
    </citation>
    <scope>NUCLEOTIDE SEQUENCE [LARGE SCALE GENOMIC DNA]</scope>
    <source>
        <strain evidence="3">cv. Texas</strain>
    </source>
</reference>
<evidence type="ECO:0000313" key="2">
    <source>
        <dbReference type="EMBL" id="VVA24960.1"/>
    </source>
</evidence>
<dbReference type="OMA" id="NHHHEIF"/>
<keyword evidence="1" id="KW-1133">Transmembrane helix</keyword>
<evidence type="ECO:0000313" key="3">
    <source>
        <dbReference type="Proteomes" id="UP000327085"/>
    </source>
</evidence>
<dbReference type="AlphaFoldDB" id="A0A5E4FC33"/>
<dbReference type="Gramene" id="VVA24960">
    <property type="protein sequence ID" value="VVA24960"/>
    <property type="gene ID" value="Prudul26B011480"/>
</dbReference>
<accession>A0A5E4FC33</accession>